<gene>
    <name evidence="1" type="ORF">O6H91_01G070300</name>
</gene>
<keyword evidence="2" id="KW-1185">Reference proteome</keyword>
<reference evidence="2" key="1">
    <citation type="journal article" date="2024" name="Proc. Natl. Acad. Sci. U.S.A.">
        <title>Extraordinary preservation of gene collinearity over three hundred million years revealed in homosporous lycophytes.</title>
        <authorList>
            <person name="Li C."/>
            <person name="Wickell D."/>
            <person name="Kuo L.Y."/>
            <person name="Chen X."/>
            <person name="Nie B."/>
            <person name="Liao X."/>
            <person name="Peng D."/>
            <person name="Ji J."/>
            <person name="Jenkins J."/>
            <person name="Williams M."/>
            <person name="Shu S."/>
            <person name="Plott C."/>
            <person name="Barry K."/>
            <person name="Rajasekar S."/>
            <person name="Grimwood J."/>
            <person name="Han X."/>
            <person name="Sun S."/>
            <person name="Hou Z."/>
            <person name="He W."/>
            <person name="Dai G."/>
            <person name="Sun C."/>
            <person name="Schmutz J."/>
            <person name="Leebens-Mack J.H."/>
            <person name="Li F.W."/>
            <person name="Wang L."/>
        </authorList>
    </citation>
    <scope>NUCLEOTIDE SEQUENCE [LARGE SCALE GENOMIC DNA]</scope>
    <source>
        <strain evidence="2">cv. PW_Plant_1</strain>
    </source>
</reference>
<dbReference type="EMBL" id="CM055092">
    <property type="protein sequence ID" value="KAJ7569286.1"/>
    <property type="molecule type" value="Genomic_DNA"/>
</dbReference>
<organism evidence="1 2">
    <name type="scientific">Diphasiastrum complanatum</name>
    <name type="common">Issler's clubmoss</name>
    <name type="synonym">Lycopodium complanatum</name>
    <dbReference type="NCBI Taxonomy" id="34168"/>
    <lineage>
        <taxon>Eukaryota</taxon>
        <taxon>Viridiplantae</taxon>
        <taxon>Streptophyta</taxon>
        <taxon>Embryophyta</taxon>
        <taxon>Tracheophyta</taxon>
        <taxon>Lycopodiopsida</taxon>
        <taxon>Lycopodiales</taxon>
        <taxon>Lycopodiaceae</taxon>
        <taxon>Lycopodioideae</taxon>
        <taxon>Diphasiastrum</taxon>
    </lineage>
</organism>
<sequence>MAVSKLGWATIVFTVPGIIAFALGILAENKKPGDDAIQLEQSNGITICHYPHDSSIALGILSIVFLFISTTLALVALFFPYHGKPAPVARLSQSILFVIFFLITLALYFTAEGLLMWATITESNHRKHNTHYQALDSCPTSKTGLLGGAGFLALDTTLFWLICMMLVVNSRSEHYAATELALENENGLYAQVNTDYGPSMAGHFAAKV</sequence>
<evidence type="ECO:0000313" key="2">
    <source>
        <dbReference type="Proteomes" id="UP001162992"/>
    </source>
</evidence>
<proteinExistence type="predicted"/>
<comment type="caution">
    <text evidence="1">The sequence shown here is derived from an EMBL/GenBank/DDBJ whole genome shotgun (WGS) entry which is preliminary data.</text>
</comment>
<protein>
    <submittedName>
        <fullName evidence="1">Uncharacterized protein</fullName>
    </submittedName>
</protein>
<evidence type="ECO:0000313" key="1">
    <source>
        <dbReference type="EMBL" id="KAJ7569286.1"/>
    </source>
</evidence>
<accession>A0ACC2ES67</accession>
<name>A0ACC2ES67_DIPCM</name>
<dbReference type="Proteomes" id="UP001162992">
    <property type="component" value="Chromosome 1"/>
</dbReference>